<dbReference type="EMBL" id="JAFIDA010000001">
    <property type="protein sequence ID" value="MBP1325129.1"/>
    <property type="molecule type" value="Genomic_DNA"/>
</dbReference>
<dbReference type="Proteomes" id="UP000675163">
    <property type="component" value="Unassembled WGS sequence"/>
</dbReference>
<keyword evidence="2" id="KW-1185">Reference proteome</keyword>
<protein>
    <submittedName>
        <fullName evidence="1">Uncharacterized protein</fullName>
    </submittedName>
</protein>
<name>A0A940PPC2_9MICO</name>
<evidence type="ECO:0000313" key="1">
    <source>
        <dbReference type="EMBL" id="MBP1325129.1"/>
    </source>
</evidence>
<dbReference type="AlphaFoldDB" id="A0A940PPC2"/>
<sequence>MSDRPEAAQLARNLFPGLAATLDRALTAGEAETRLGRRGVLSDGSATPGVPARDTFEAQLGAEVNRFQSRHAALAWNDVADEAARDAVLGAFALVRDVLRDSDIELPAPESFAGLVDLGAVADRFEAGLTPVPAPYGLGLDSWQGLFQRAAEQHPEQLDPREPFVIATEAVREFGLLGDVTAGPFIDASSGRPGVRWTLRLVPDGAAPALLGLNFDHGPHVTLPEMLMLQLMRVTAGLAPLDHASFTWLAGGLAAGKLGARHVYDVADRAVRISCREIGNQGPHLGARTPVDLAA</sequence>
<comment type="caution">
    <text evidence="1">The sequence shown here is derived from an EMBL/GenBank/DDBJ whole genome shotgun (WGS) entry which is preliminary data.</text>
</comment>
<organism evidence="1 2">
    <name type="scientific">Leucobacter exalbidus</name>
    <dbReference type="NCBI Taxonomy" id="662960"/>
    <lineage>
        <taxon>Bacteria</taxon>
        <taxon>Bacillati</taxon>
        <taxon>Actinomycetota</taxon>
        <taxon>Actinomycetes</taxon>
        <taxon>Micrococcales</taxon>
        <taxon>Microbacteriaceae</taxon>
        <taxon>Leucobacter</taxon>
    </lineage>
</organism>
<proteinExistence type="predicted"/>
<dbReference type="RefSeq" id="WP_209704202.1">
    <property type="nucleotide sequence ID" value="NZ_JAFIDA010000001.1"/>
</dbReference>
<gene>
    <name evidence="1" type="ORF">JOF28_000361</name>
</gene>
<accession>A0A940PPC2</accession>
<evidence type="ECO:0000313" key="2">
    <source>
        <dbReference type="Proteomes" id="UP000675163"/>
    </source>
</evidence>
<reference evidence="1" key="1">
    <citation type="submission" date="2021-02" db="EMBL/GenBank/DDBJ databases">
        <title>Sequencing the genomes of 1000 actinobacteria strains.</title>
        <authorList>
            <person name="Klenk H.-P."/>
        </authorList>
    </citation>
    <scope>NUCLEOTIDE SEQUENCE</scope>
    <source>
        <strain evidence="1">DSM 22850</strain>
    </source>
</reference>